<dbReference type="Proteomes" id="UP001054945">
    <property type="component" value="Unassembled WGS sequence"/>
</dbReference>
<proteinExistence type="predicted"/>
<sequence length="83" mass="9360">MNEIRSLSGKSLVGSLPALPHLVFCSPSNQDLPAVERSHIHRSAWEFKVSLQGMLWNVPFLSVCPVVWYCFCPLLFERIAESS</sequence>
<evidence type="ECO:0000313" key="1">
    <source>
        <dbReference type="EMBL" id="GIY51874.1"/>
    </source>
</evidence>
<name>A0AAV4U247_CAEEX</name>
<keyword evidence="2" id="KW-1185">Reference proteome</keyword>
<gene>
    <name evidence="1" type="ORF">CEXT_596231</name>
</gene>
<comment type="caution">
    <text evidence="1">The sequence shown here is derived from an EMBL/GenBank/DDBJ whole genome shotgun (WGS) entry which is preliminary data.</text>
</comment>
<dbReference type="AlphaFoldDB" id="A0AAV4U247"/>
<dbReference type="EMBL" id="BPLR01012172">
    <property type="protein sequence ID" value="GIY51874.1"/>
    <property type="molecule type" value="Genomic_DNA"/>
</dbReference>
<accession>A0AAV4U247</accession>
<protein>
    <submittedName>
        <fullName evidence="1">Uncharacterized protein</fullName>
    </submittedName>
</protein>
<evidence type="ECO:0000313" key="2">
    <source>
        <dbReference type="Proteomes" id="UP001054945"/>
    </source>
</evidence>
<reference evidence="1 2" key="1">
    <citation type="submission" date="2021-06" db="EMBL/GenBank/DDBJ databases">
        <title>Caerostris extrusa draft genome.</title>
        <authorList>
            <person name="Kono N."/>
            <person name="Arakawa K."/>
        </authorList>
    </citation>
    <scope>NUCLEOTIDE SEQUENCE [LARGE SCALE GENOMIC DNA]</scope>
</reference>
<organism evidence="1 2">
    <name type="scientific">Caerostris extrusa</name>
    <name type="common">Bark spider</name>
    <name type="synonym">Caerostris bankana</name>
    <dbReference type="NCBI Taxonomy" id="172846"/>
    <lineage>
        <taxon>Eukaryota</taxon>
        <taxon>Metazoa</taxon>
        <taxon>Ecdysozoa</taxon>
        <taxon>Arthropoda</taxon>
        <taxon>Chelicerata</taxon>
        <taxon>Arachnida</taxon>
        <taxon>Araneae</taxon>
        <taxon>Araneomorphae</taxon>
        <taxon>Entelegynae</taxon>
        <taxon>Araneoidea</taxon>
        <taxon>Araneidae</taxon>
        <taxon>Caerostris</taxon>
    </lineage>
</organism>